<keyword evidence="12" id="KW-0175">Coiled coil</keyword>
<evidence type="ECO:0000256" key="4">
    <source>
        <dbReference type="ARBA" id="ARBA00022679"/>
    </source>
</evidence>
<name>A0A9X5BF73_9FIRM</name>
<evidence type="ECO:0000256" key="2">
    <source>
        <dbReference type="ARBA" id="ARBA00022475"/>
    </source>
</evidence>
<feature type="transmembrane region" description="Helical" evidence="13">
    <location>
        <begin position="208"/>
        <end position="228"/>
    </location>
</feature>
<evidence type="ECO:0000256" key="7">
    <source>
        <dbReference type="ARBA" id="ARBA00022777"/>
    </source>
</evidence>
<evidence type="ECO:0000256" key="11">
    <source>
        <dbReference type="ARBA" id="ARBA00023136"/>
    </source>
</evidence>
<keyword evidence="3" id="KW-0597">Phosphoprotein</keyword>
<keyword evidence="10" id="KW-0902">Two-component regulatory system</keyword>
<evidence type="ECO:0000313" key="16">
    <source>
        <dbReference type="Proteomes" id="UP001154420"/>
    </source>
</evidence>
<sequence>MKDIDHEMYEVYNNNPNFQVLQKETDEVTAFGNAYDLRETLRYRSFVEEDMDGFFIYYNNCETSWYYTKSSKIREGNGIPLNGAIRGNLQDGEQIRHWVTIALENQLYQVIIYKKGRAAVAGVYSMENADTLANGQTKVLLMEKGIVYGDQELARELGLVKLAEEKGDSFQTTMRNYQICGMRVPSTELWVYTLYPRTIWSMVNMQQILLLLITAFSVMGMIAMYGFMKKEIVRPIHQLTGTMDTIKNHESREIPPLKTHFLELQEMNQTLEEMVRELEEQKLLVYEEIIEKQKAQMQYLQLQLKPHFYLNGLKTINALAIGNQVDKIQELILALSKHLRYLLQTEREVVTLEQELDFVKNYVELQNHMTGRPVQIQIRADENTMGWMVPTLIVHTFVENSVKYAQLKGGGIPLKIEVRAECLETEIGKYLDLIVRDNGQGYSEDILEEINGDSKVGIRSVGINNIKRRCQFLYGEGMEYHFETEQGAVSEIIVPGSLGD</sequence>
<evidence type="ECO:0000256" key="13">
    <source>
        <dbReference type="SAM" id="Phobius"/>
    </source>
</evidence>
<evidence type="ECO:0000313" key="15">
    <source>
        <dbReference type="EMBL" id="NBJ92660.1"/>
    </source>
</evidence>
<feature type="coiled-coil region" evidence="12">
    <location>
        <begin position="257"/>
        <end position="296"/>
    </location>
</feature>
<organism evidence="15 16">
    <name type="scientific">Parablautia muri</name>
    <dbReference type="NCBI Taxonomy" id="2320879"/>
    <lineage>
        <taxon>Bacteria</taxon>
        <taxon>Bacillati</taxon>
        <taxon>Bacillota</taxon>
        <taxon>Clostridia</taxon>
        <taxon>Lachnospirales</taxon>
        <taxon>Lachnospiraceae</taxon>
        <taxon>Parablautia</taxon>
    </lineage>
</organism>
<dbReference type="Proteomes" id="UP001154420">
    <property type="component" value="Unassembled WGS sequence"/>
</dbReference>
<dbReference type="PROSITE" id="PS50885">
    <property type="entry name" value="HAMP"/>
    <property type="match status" value="1"/>
</dbReference>
<keyword evidence="16" id="KW-1185">Reference proteome</keyword>
<dbReference type="PANTHER" id="PTHR34220">
    <property type="entry name" value="SENSOR HISTIDINE KINASE YPDA"/>
    <property type="match status" value="1"/>
</dbReference>
<dbReference type="InterPro" id="IPR050640">
    <property type="entry name" value="Bact_2-comp_sensor_kinase"/>
</dbReference>
<dbReference type="GO" id="GO:0005524">
    <property type="term" value="F:ATP binding"/>
    <property type="evidence" value="ECO:0007669"/>
    <property type="project" value="UniProtKB-KW"/>
</dbReference>
<gene>
    <name evidence="15" type="ORF">D5281_08640</name>
</gene>
<dbReference type="EMBL" id="QZDT01000010">
    <property type="protein sequence ID" value="NBJ92660.1"/>
    <property type="molecule type" value="Genomic_DNA"/>
</dbReference>
<dbReference type="PANTHER" id="PTHR34220:SF11">
    <property type="entry name" value="SENSOR PROTEIN KINASE HPTS"/>
    <property type="match status" value="1"/>
</dbReference>
<evidence type="ECO:0000256" key="3">
    <source>
        <dbReference type="ARBA" id="ARBA00022553"/>
    </source>
</evidence>
<keyword evidence="2" id="KW-1003">Cell membrane</keyword>
<keyword evidence="4" id="KW-0808">Transferase</keyword>
<keyword evidence="6" id="KW-0547">Nucleotide-binding</keyword>
<evidence type="ECO:0000256" key="12">
    <source>
        <dbReference type="SAM" id="Coils"/>
    </source>
</evidence>
<reference evidence="15" key="1">
    <citation type="submission" date="2018-09" db="EMBL/GenBank/DDBJ databases">
        <title>Murine metabolic-syndrome-specific gut microbial biobank.</title>
        <authorList>
            <person name="Liu C."/>
        </authorList>
    </citation>
    <scope>NUCLEOTIDE SEQUENCE</scope>
    <source>
        <strain evidence="15">D42-62</strain>
    </source>
</reference>
<dbReference type="Gene3D" id="6.10.340.10">
    <property type="match status" value="1"/>
</dbReference>
<evidence type="ECO:0000256" key="1">
    <source>
        <dbReference type="ARBA" id="ARBA00004651"/>
    </source>
</evidence>
<accession>A0A9X5BF73</accession>
<comment type="subcellular location">
    <subcellularLocation>
        <location evidence="1">Cell membrane</location>
        <topology evidence="1">Multi-pass membrane protein</topology>
    </subcellularLocation>
</comment>
<protein>
    <recommendedName>
        <fullName evidence="14">HAMP domain-containing protein</fullName>
    </recommendedName>
</protein>
<evidence type="ECO:0000256" key="10">
    <source>
        <dbReference type="ARBA" id="ARBA00023012"/>
    </source>
</evidence>
<dbReference type="SUPFAM" id="SSF55874">
    <property type="entry name" value="ATPase domain of HSP90 chaperone/DNA topoisomerase II/histidine kinase"/>
    <property type="match status" value="1"/>
</dbReference>
<proteinExistence type="predicted"/>
<dbReference type="Pfam" id="PF06580">
    <property type="entry name" value="His_kinase"/>
    <property type="match status" value="1"/>
</dbReference>
<evidence type="ECO:0000256" key="8">
    <source>
        <dbReference type="ARBA" id="ARBA00022840"/>
    </source>
</evidence>
<evidence type="ECO:0000259" key="14">
    <source>
        <dbReference type="PROSITE" id="PS50885"/>
    </source>
</evidence>
<keyword evidence="5 13" id="KW-0812">Transmembrane</keyword>
<evidence type="ECO:0000256" key="6">
    <source>
        <dbReference type="ARBA" id="ARBA00022741"/>
    </source>
</evidence>
<dbReference type="InterPro" id="IPR010559">
    <property type="entry name" value="Sig_transdc_His_kin_internal"/>
</dbReference>
<dbReference type="AlphaFoldDB" id="A0A9X5BF73"/>
<keyword evidence="7" id="KW-0418">Kinase</keyword>
<dbReference type="InterPro" id="IPR003660">
    <property type="entry name" value="HAMP_dom"/>
</dbReference>
<dbReference type="RefSeq" id="WP_160559747.1">
    <property type="nucleotide sequence ID" value="NZ_QZDT01000010.1"/>
</dbReference>
<keyword evidence="9 13" id="KW-1133">Transmembrane helix</keyword>
<keyword evidence="11 13" id="KW-0472">Membrane</keyword>
<evidence type="ECO:0000256" key="9">
    <source>
        <dbReference type="ARBA" id="ARBA00022989"/>
    </source>
</evidence>
<dbReference type="InterPro" id="IPR036890">
    <property type="entry name" value="HATPase_C_sf"/>
</dbReference>
<feature type="domain" description="HAMP" evidence="14">
    <location>
        <begin position="230"/>
        <end position="283"/>
    </location>
</feature>
<dbReference type="GO" id="GO:0005886">
    <property type="term" value="C:plasma membrane"/>
    <property type="evidence" value="ECO:0007669"/>
    <property type="project" value="UniProtKB-SubCell"/>
</dbReference>
<dbReference type="OrthoDB" id="759642at2"/>
<keyword evidence="8" id="KW-0067">ATP-binding</keyword>
<comment type="caution">
    <text evidence="15">The sequence shown here is derived from an EMBL/GenBank/DDBJ whole genome shotgun (WGS) entry which is preliminary data.</text>
</comment>
<dbReference type="Gene3D" id="3.30.565.10">
    <property type="entry name" value="Histidine kinase-like ATPase, C-terminal domain"/>
    <property type="match status" value="1"/>
</dbReference>
<dbReference type="GO" id="GO:0000155">
    <property type="term" value="F:phosphorelay sensor kinase activity"/>
    <property type="evidence" value="ECO:0007669"/>
    <property type="project" value="InterPro"/>
</dbReference>
<evidence type="ECO:0000256" key="5">
    <source>
        <dbReference type="ARBA" id="ARBA00022692"/>
    </source>
</evidence>